<reference evidence="3" key="1">
    <citation type="submission" date="2016-11" db="UniProtKB">
        <authorList>
            <consortium name="WormBaseParasite"/>
        </authorList>
    </citation>
    <scope>IDENTIFICATION</scope>
</reference>
<dbReference type="WBParaSite" id="BXY_0341000.1">
    <property type="protein sequence ID" value="BXY_0341000.1"/>
    <property type="gene ID" value="BXY_0341000"/>
</dbReference>
<dbReference type="AlphaFoldDB" id="A0A1I7RRR3"/>
<dbReference type="eggNOG" id="ENOG502SFNV">
    <property type="taxonomic scope" value="Eukaryota"/>
</dbReference>
<evidence type="ECO:0000313" key="3">
    <source>
        <dbReference type="WBParaSite" id="BXY_0341000.1"/>
    </source>
</evidence>
<evidence type="ECO:0000313" key="2">
    <source>
        <dbReference type="Proteomes" id="UP000095284"/>
    </source>
</evidence>
<proteinExistence type="predicted"/>
<keyword evidence="1" id="KW-0472">Membrane</keyword>
<accession>A0A1I7RRR3</accession>
<protein>
    <submittedName>
        <fullName evidence="3">Uncharacterized protein</fullName>
    </submittedName>
</protein>
<keyword evidence="1" id="KW-1133">Transmembrane helix</keyword>
<sequence length="274" mass="30600">MTGEDLKNRNPESRCMLGGHYPITRLTRNAERRERDFLGFGDENSRLLTQKKSARRASGLPASVLFSSRGAKLCGKENISTTFDETFFGNGPVVSQSHNMVWVATILYWITVTRAQDLEEIEKCYSCSSTTFAHRWPRTQNSTYLFIRDPPIVANETCDNMKSALPVVPCPNSVCVKFVLVETSANRAVCSALQSPIIVRDCWSRILHSDDPDLQLRPLDDKPVPLIGMAESDRTIGAVYTCNGYLCNSSSLLNVKSTLILVILLAMTIVFRVK</sequence>
<feature type="transmembrane region" description="Helical" evidence="1">
    <location>
        <begin position="252"/>
        <end position="271"/>
    </location>
</feature>
<evidence type="ECO:0000256" key="1">
    <source>
        <dbReference type="SAM" id="Phobius"/>
    </source>
</evidence>
<keyword evidence="1" id="KW-0812">Transmembrane</keyword>
<name>A0A1I7RRR3_BURXY</name>
<dbReference type="Proteomes" id="UP000095284">
    <property type="component" value="Unplaced"/>
</dbReference>
<organism evidence="2 3">
    <name type="scientific">Bursaphelenchus xylophilus</name>
    <name type="common">Pinewood nematode worm</name>
    <name type="synonym">Aphelenchoides xylophilus</name>
    <dbReference type="NCBI Taxonomy" id="6326"/>
    <lineage>
        <taxon>Eukaryota</taxon>
        <taxon>Metazoa</taxon>
        <taxon>Ecdysozoa</taxon>
        <taxon>Nematoda</taxon>
        <taxon>Chromadorea</taxon>
        <taxon>Rhabditida</taxon>
        <taxon>Tylenchina</taxon>
        <taxon>Tylenchomorpha</taxon>
        <taxon>Aphelenchoidea</taxon>
        <taxon>Aphelenchoididae</taxon>
        <taxon>Bursaphelenchus</taxon>
    </lineage>
</organism>